<reference evidence="1 2" key="1">
    <citation type="journal article" date="2013" name="Mar. Genomics">
        <title>Expression of sulfatases in Rhodopirellula baltica and the diversity of sulfatases in the genus Rhodopirellula.</title>
        <authorList>
            <person name="Wegner C.E."/>
            <person name="Richter-Heitmann T."/>
            <person name="Klindworth A."/>
            <person name="Klockow C."/>
            <person name="Richter M."/>
            <person name="Achstetter T."/>
            <person name="Glockner F.O."/>
            <person name="Harder J."/>
        </authorList>
    </citation>
    <scope>NUCLEOTIDE SEQUENCE [LARGE SCALE GENOMIC DNA]</scope>
    <source>
        <strain evidence="1 2">SM1</strain>
    </source>
</reference>
<name>M5RQG6_9BACT</name>
<comment type="caution">
    <text evidence="1">The sequence shown here is derived from an EMBL/GenBank/DDBJ whole genome shotgun (WGS) entry which is preliminary data.</text>
</comment>
<gene>
    <name evidence="1" type="ORF">RMSM_01595</name>
</gene>
<dbReference type="EMBL" id="ANOG01000246">
    <property type="protein sequence ID" value="EMI21451.1"/>
    <property type="molecule type" value="Genomic_DNA"/>
</dbReference>
<dbReference type="RefSeq" id="WP_008693648.1">
    <property type="nucleotide sequence ID" value="NZ_ANOG01000246.1"/>
</dbReference>
<proteinExistence type="predicted"/>
<dbReference type="PATRIC" id="fig|1265738.3.peg.1585"/>
<protein>
    <submittedName>
        <fullName evidence="1">Uncharacterized protein</fullName>
    </submittedName>
</protein>
<dbReference type="AlphaFoldDB" id="M5RQG6"/>
<organism evidence="1 2">
    <name type="scientific">Rhodopirellula maiorica SM1</name>
    <dbReference type="NCBI Taxonomy" id="1265738"/>
    <lineage>
        <taxon>Bacteria</taxon>
        <taxon>Pseudomonadati</taxon>
        <taxon>Planctomycetota</taxon>
        <taxon>Planctomycetia</taxon>
        <taxon>Pirellulales</taxon>
        <taxon>Pirellulaceae</taxon>
        <taxon>Novipirellula</taxon>
    </lineage>
</organism>
<evidence type="ECO:0000313" key="2">
    <source>
        <dbReference type="Proteomes" id="UP000011991"/>
    </source>
</evidence>
<keyword evidence="2" id="KW-1185">Reference proteome</keyword>
<dbReference type="Proteomes" id="UP000011991">
    <property type="component" value="Unassembled WGS sequence"/>
</dbReference>
<accession>M5RQG6</accession>
<sequence>MTLCQTPIIYRPSDHDELSIHYLDQPTVNRDGLMMTAAETDMLFGRRGQITRIEVNFAPPA</sequence>
<evidence type="ECO:0000313" key="1">
    <source>
        <dbReference type="EMBL" id="EMI21451.1"/>
    </source>
</evidence>